<accession>A0A145R482</accession>
<dbReference type="EMBL" id="VTDZ01000174">
    <property type="protein sequence ID" value="TYS04288.1"/>
    <property type="molecule type" value="Genomic_DNA"/>
</dbReference>
<evidence type="ECO:0000259" key="6">
    <source>
        <dbReference type="PROSITE" id="PS50110"/>
    </source>
</evidence>
<dbReference type="InterPro" id="IPR058245">
    <property type="entry name" value="NreC/VraR/RcsB-like_REC"/>
</dbReference>
<dbReference type="PROSITE" id="PS50110">
    <property type="entry name" value="RESPONSE_REGULATORY"/>
    <property type="match status" value="1"/>
</dbReference>
<dbReference type="AlphaFoldDB" id="A0A0A6ERN6"/>
<dbReference type="SMART" id="SM00421">
    <property type="entry name" value="HTH_LUXR"/>
    <property type="match status" value="1"/>
</dbReference>
<dbReference type="CDD" id="cd06170">
    <property type="entry name" value="LuxR_C_like"/>
    <property type="match status" value="1"/>
</dbReference>
<dbReference type="InterPro" id="IPR001789">
    <property type="entry name" value="Sig_transdc_resp-reg_receiver"/>
</dbReference>
<dbReference type="Gene3D" id="3.40.50.2300">
    <property type="match status" value="1"/>
</dbReference>
<dbReference type="InterPro" id="IPR051015">
    <property type="entry name" value="EvgA-like"/>
</dbReference>
<protein>
    <submittedName>
        <fullName evidence="7">DNA-binding response regulator</fullName>
    </submittedName>
    <submittedName>
        <fullName evidence="9">Response regulator transcription factor</fullName>
    </submittedName>
    <submittedName>
        <fullName evidence="8">Two component LuxR family transcriptional regulator</fullName>
    </submittedName>
</protein>
<dbReference type="SUPFAM" id="SSF46894">
    <property type="entry name" value="C-terminal effector domain of the bipartite response regulators"/>
    <property type="match status" value="1"/>
</dbReference>
<accession>A0A0A6ERN6</accession>
<dbReference type="Pfam" id="PF00196">
    <property type="entry name" value="GerE"/>
    <property type="match status" value="1"/>
</dbReference>
<dbReference type="GO" id="GO:0000160">
    <property type="term" value="P:phosphorelay signal transduction system"/>
    <property type="evidence" value="ECO:0007669"/>
    <property type="project" value="InterPro"/>
</dbReference>
<evidence type="ECO:0000313" key="9">
    <source>
        <dbReference type="EMBL" id="TYS04288.1"/>
    </source>
</evidence>
<dbReference type="EMBL" id="QHMI01000004">
    <property type="protein sequence ID" value="PXB42098.1"/>
    <property type="molecule type" value="Genomic_DNA"/>
</dbReference>
<dbReference type="RefSeq" id="WP_003862456.1">
    <property type="nucleotide sequence ID" value="NZ_BMAB01000002.1"/>
</dbReference>
<feature type="domain" description="Response regulatory" evidence="6">
    <location>
        <begin position="5"/>
        <end position="122"/>
    </location>
</feature>
<dbReference type="SMART" id="SM00448">
    <property type="entry name" value="REC"/>
    <property type="match status" value="1"/>
</dbReference>
<dbReference type="PROSITE" id="PS00622">
    <property type="entry name" value="HTH_LUXR_1"/>
    <property type="match status" value="1"/>
</dbReference>
<dbReference type="Proteomes" id="UP000246375">
    <property type="component" value="Unassembled WGS sequence"/>
</dbReference>
<dbReference type="Proteomes" id="UP000077295">
    <property type="component" value="Unassembled WGS sequence"/>
</dbReference>
<evidence type="ECO:0000256" key="3">
    <source>
        <dbReference type="ARBA" id="ARBA00023125"/>
    </source>
</evidence>
<evidence type="ECO:0000313" key="7">
    <source>
        <dbReference type="EMBL" id="PXB42098.1"/>
    </source>
</evidence>
<feature type="domain" description="HTH luxR-type" evidence="5">
    <location>
        <begin position="141"/>
        <end position="206"/>
    </location>
</feature>
<dbReference type="CDD" id="cd17535">
    <property type="entry name" value="REC_NarL-like"/>
    <property type="match status" value="1"/>
</dbReference>
<dbReference type="PROSITE" id="PS50043">
    <property type="entry name" value="HTH_LUXR_2"/>
    <property type="match status" value="1"/>
</dbReference>
<sequence>MGQNYALVVDDHPLVASGIANFLITHCQFKQACVVTNEDDCYRQIRDHGPPRLLVIDFWLSSGTALKLLKEVKQLYPQVRLLVVSGDDNNDIWRKVNAAGGHGFVLKSEPPEMFSRAVFALTDNQTWFPEGNEISVKANNEKLSKFNLTPRQIDVLNMIMRGLPNKRIAAQLSISEPTVKEHISNILKKIGVNSRVEAITLLHGKQEPSE</sequence>
<feature type="modified residue" description="4-aspartylphosphate" evidence="4">
    <location>
        <position position="57"/>
    </location>
</feature>
<accession>A0A3L9PRZ9</accession>
<dbReference type="Pfam" id="PF00072">
    <property type="entry name" value="Response_reg"/>
    <property type="match status" value="1"/>
</dbReference>
<dbReference type="EMBL" id="FKEV01000007">
    <property type="protein sequence ID" value="SAE31467.1"/>
    <property type="molecule type" value="Genomic_DNA"/>
</dbReference>
<reference evidence="7 11" key="2">
    <citation type="submission" date="2018-05" db="EMBL/GenBank/DDBJ databases">
        <title>Evaluation of testing and processing parameters for the GenePOC Carba assay.</title>
        <authorList>
            <person name="Walsh T.R."/>
        </authorList>
    </citation>
    <scope>NUCLEOTIDE SEQUENCE [LARGE SCALE GENOMIC DNA]</scope>
    <source>
        <strain evidence="7 11">PECIMP</strain>
    </source>
</reference>
<keyword evidence="1 4" id="KW-0597">Phosphoprotein</keyword>
<evidence type="ECO:0000313" key="10">
    <source>
        <dbReference type="Proteomes" id="UP000077295"/>
    </source>
</evidence>
<evidence type="ECO:0000313" key="8">
    <source>
        <dbReference type="EMBL" id="SAE31467.1"/>
    </source>
</evidence>
<dbReference type="GO" id="GO:0003677">
    <property type="term" value="F:DNA binding"/>
    <property type="evidence" value="ECO:0007669"/>
    <property type="project" value="UniProtKB-KW"/>
</dbReference>
<evidence type="ECO:0000256" key="4">
    <source>
        <dbReference type="PROSITE-ProRule" id="PRU00169"/>
    </source>
</evidence>
<reference evidence="8 10" key="1">
    <citation type="submission" date="2016-03" db="EMBL/GenBank/DDBJ databases">
        <authorList>
            <consortium name="Pathogen Informatics"/>
        </authorList>
    </citation>
    <scope>NUCLEOTIDE SEQUENCE [LARGE SCALE GENOMIC DNA]</scope>
    <source>
        <strain evidence="10">e552</strain>
        <strain evidence="8">E552</strain>
    </source>
</reference>
<keyword evidence="3 7" id="KW-0238">DNA-binding</keyword>
<dbReference type="InterPro" id="IPR011006">
    <property type="entry name" value="CheY-like_superfamily"/>
</dbReference>
<gene>
    <name evidence="8" type="primary">vraR</name>
    <name evidence="7" type="ORF">DL189_07295</name>
    <name evidence="9" type="ORF">FZC81_24435</name>
    <name evidence="8" type="ORF">SAMEA2273187_02291</name>
</gene>
<comment type="caution">
    <text evidence="7">The sequence shown here is derived from an EMBL/GenBank/DDBJ whole genome shotgun (WGS) entry which is preliminary data.</text>
</comment>
<dbReference type="InterPro" id="IPR016032">
    <property type="entry name" value="Sig_transdc_resp-reg_C-effctor"/>
</dbReference>
<evidence type="ECO:0000259" key="5">
    <source>
        <dbReference type="PROSITE" id="PS50043"/>
    </source>
</evidence>
<proteinExistence type="predicted"/>
<reference evidence="9 12" key="3">
    <citation type="submission" date="2019-08" db="EMBL/GenBank/DDBJ databases">
        <title>Whole genome sequence analysis of bacterial isolates in patients.</title>
        <authorList>
            <person name="Jeong K.C."/>
        </authorList>
    </citation>
    <scope>NUCLEOTIDE SEQUENCE [LARGE SCALE GENOMIC DNA]</scope>
    <source>
        <strain evidence="9 12">KCJ3K342</strain>
    </source>
</reference>
<evidence type="ECO:0000256" key="2">
    <source>
        <dbReference type="ARBA" id="ARBA00023012"/>
    </source>
</evidence>
<dbReference type="PRINTS" id="PR00038">
    <property type="entry name" value="HTHLUXR"/>
</dbReference>
<name>A0A0A6ERN6_9ENTR</name>
<dbReference type="InterPro" id="IPR000792">
    <property type="entry name" value="Tscrpt_reg_LuxR_C"/>
</dbReference>
<evidence type="ECO:0000313" key="11">
    <source>
        <dbReference type="Proteomes" id="UP000246375"/>
    </source>
</evidence>
<dbReference type="PANTHER" id="PTHR45566">
    <property type="entry name" value="HTH-TYPE TRANSCRIPTIONAL REGULATOR YHJB-RELATED"/>
    <property type="match status" value="1"/>
</dbReference>
<evidence type="ECO:0000313" key="12">
    <source>
        <dbReference type="Proteomes" id="UP000322612"/>
    </source>
</evidence>
<dbReference type="Proteomes" id="UP000322612">
    <property type="component" value="Unassembled WGS sequence"/>
</dbReference>
<organism evidence="7 11">
    <name type="scientific">Enterobacter hormaechei</name>
    <dbReference type="NCBI Taxonomy" id="158836"/>
    <lineage>
        <taxon>Bacteria</taxon>
        <taxon>Pseudomonadati</taxon>
        <taxon>Pseudomonadota</taxon>
        <taxon>Gammaproteobacteria</taxon>
        <taxon>Enterobacterales</taxon>
        <taxon>Enterobacteriaceae</taxon>
        <taxon>Enterobacter</taxon>
        <taxon>Enterobacter cloacae complex</taxon>
    </lineage>
</organism>
<evidence type="ECO:0000256" key="1">
    <source>
        <dbReference type="ARBA" id="ARBA00022553"/>
    </source>
</evidence>
<dbReference type="GO" id="GO:0006355">
    <property type="term" value="P:regulation of DNA-templated transcription"/>
    <property type="evidence" value="ECO:0007669"/>
    <property type="project" value="InterPro"/>
</dbReference>
<keyword evidence="2" id="KW-0902">Two-component regulatory system</keyword>
<dbReference type="SUPFAM" id="SSF52172">
    <property type="entry name" value="CheY-like"/>
    <property type="match status" value="1"/>
</dbReference>
<dbReference type="PANTHER" id="PTHR45566:SF1">
    <property type="entry name" value="HTH-TYPE TRANSCRIPTIONAL REGULATOR YHJB-RELATED"/>
    <property type="match status" value="1"/>
</dbReference>